<dbReference type="SUPFAM" id="SSF46689">
    <property type="entry name" value="Homeodomain-like"/>
    <property type="match status" value="1"/>
</dbReference>
<proteinExistence type="predicted"/>
<name>A0A1H0EN54_9PSED</name>
<dbReference type="InterPro" id="IPR032687">
    <property type="entry name" value="AraC-type_N"/>
</dbReference>
<dbReference type="SMART" id="SM00342">
    <property type="entry name" value="HTH_ARAC"/>
    <property type="match status" value="1"/>
</dbReference>
<reference evidence="6" key="1">
    <citation type="submission" date="2016-10" db="EMBL/GenBank/DDBJ databases">
        <authorList>
            <person name="Varghese N."/>
            <person name="Submissions S."/>
        </authorList>
    </citation>
    <scope>NUCLEOTIDE SEQUENCE [LARGE SCALE GENOMIC DNA]</scope>
    <source>
        <strain evidence="6">JCM 21621</strain>
    </source>
</reference>
<dbReference type="OrthoDB" id="5582699at2"/>
<dbReference type="GO" id="GO:0000976">
    <property type="term" value="F:transcription cis-regulatory region binding"/>
    <property type="evidence" value="ECO:0007669"/>
    <property type="project" value="TreeGrafter"/>
</dbReference>
<evidence type="ECO:0000256" key="1">
    <source>
        <dbReference type="ARBA" id="ARBA00023015"/>
    </source>
</evidence>
<evidence type="ECO:0000313" key="5">
    <source>
        <dbReference type="EMBL" id="SDN83749.1"/>
    </source>
</evidence>
<dbReference type="AlphaFoldDB" id="A0A1H0EN54"/>
<dbReference type="STRING" id="198616.SAMN05216193_105245"/>
<dbReference type="InterPro" id="IPR018060">
    <property type="entry name" value="HTH_AraC"/>
</dbReference>
<protein>
    <submittedName>
        <fullName evidence="5">AraC-type DNA-binding protein</fullName>
    </submittedName>
</protein>
<keyword evidence="6" id="KW-1185">Reference proteome</keyword>
<keyword evidence="1" id="KW-0805">Transcription regulation</keyword>
<gene>
    <name evidence="5" type="ORF">SAMN05216193_105245</name>
</gene>
<dbReference type="EMBL" id="FNIJ01000005">
    <property type="protein sequence ID" value="SDN83749.1"/>
    <property type="molecule type" value="Genomic_DNA"/>
</dbReference>
<evidence type="ECO:0000313" key="6">
    <source>
        <dbReference type="Proteomes" id="UP000242957"/>
    </source>
</evidence>
<evidence type="ECO:0000256" key="2">
    <source>
        <dbReference type="ARBA" id="ARBA00023125"/>
    </source>
</evidence>
<dbReference type="GO" id="GO:0003700">
    <property type="term" value="F:DNA-binding transcription factor activity"/>
    <property type="evidence" value="ECO:0007669"/>
    <property type="project" value="InterPro"/>
</dbReference>
<evidence type="ECO:0000259" key="4">
    <source>
        <dbReference type="PROSITE" id="PS01124"/>
    </source>
</evidence>
<dbReference type="Pfam" id="PF12625">
    <property type="entry name" value="Arabinose_bd"/>
    <property type="match status" value="1"/>
</dbReference>
<keyword evidence="2 5" id="KW-0238">DNA-binding</keyword>
<dbReference type="Pfam" id="PF12833">
    <property type="entry name" value="HTH_18"/>
    <property type="match status" value="1"/>
</dbReference>
<feature type="domain" description="HTH araC/xylS-type" evidence="4">
    <location>
        <begin position="233"/>
        <end position="331"/>
    </location>
</feature>
<dbReference type="PANTHER" id="PTHR47894">
    <property type="entry name" value="HTH-TYPE TRANSCRIPTIONAL REGULATOR GADX"/>
    <property type="match status" value="1"/>
</dbReference>
<dbReference type="InterPro" id="IPR009057">
    <property type="entry name" value="Homeodomain-like_sf"/>
</dbReference>
<dbReference type="PANTHER" id="PTHR47894:SF4">
    <property type="entry name" value="HTH-TYPE TRANSCRIPTIONAL REGULATOR GADX"/>
    <property type="match status" value="1"/>
</dbReference>
<dbReference type="PROSITE" id="PS01124">
    <property type="entry name" value="HTH_ARAC_FAMILY_2"/>
    <property type="match status" value="1"/>
</dbReference>
<organism evidence="5 6">
    <name type="scientific">Pseudomonas jinjuensis</name>
    <dbReference type="NCBI Taxonomy" id="198616"/>
    <lineage>
        <taxon>Bacteria</taxon>
        <taxon>Pseudomonadati</taxon>
        <taxon>Pseudomonadota</taxon>
        <taxon>Gammaproteobacteria</taxon>
        <taxon>Pseudomonadales</taxon>
        <taxon>Pseudomonadaceae</taxon>
        <taxon>Pseudomonas</taxon>
    </lineage>
</organism>
<evidence type="ECO:0000256" key="3">
    <source>
        <dbReference type="ARBA" id="ARBA00023163"/>
    </source>
</evidence>
<dbReference type="Proteomes" id="UP000242957">
    <property type="component" value="Unassembled WGS sequence"/>
</dbReference>
<keyword evidence="3" id="KW-0804">Transcription</keyword>
<dbReference type="GO" id="GO:0005829">
    <property type="term" value="C:cytosol"/>
    <property type="evidence" value="ECO:0007669"/>
    <property type="project" value="TreeGrafter"/>
</dbReference>
<dbReference type="Gene3D" id="1.10.10.60">
    <property type="entry name" value="Homeodomain-like"/>
    <property type="match status" value="1"/>
</dbReference>
<accession>A0A1H0EN54</accession>
<sequence length="344" mass="37603">MVRSAGMKGFSRLLRELGVNPQPLLGKHGLPQDLGENDDEMVSLRAIVALMEDSAAVTGCSDLGLKLAAHQDIQVLGPLATAIQHSASVREALNTASHYLFVHSPALVFSVLESSSLVAGAVELRMEVVLSRLSSRRQTLDQCLGVVHRVVKFFAGSQYQLLAVALPHTPLADLQAYKSFFGAPVHTDQEYAALHVSPKTLNSGLADVNAALRTVALDYLERQYGDPNLSMTDRVRRALRSTLSSTGGSKSAIADLLFVHPRTLQRRLAAEDATFDAIRDEVRREAAERYLNETRIPLAQLASLLGLADQSVLTRLCLRWFDTTPSAMRKRSRALQAGDSQRLR</sequence>